<keyword evidence="4" id="KW-1185">Reference proteome</keyword>
<dbReference type="InterPro" id="IPR008271">
    <property type="entry name" value="Ser/Thr_kinase_AS"/>
</dbReference>
<name>A0A0C3QBX4_9AGAM</name>
<dbReference type="Gene3D" id="1.10.510.10">
    <property type="entry name" value="Transferase(Phosphotransferase) domain 1"/>
    <property type="match status" value="1"/>
</dbReference>
<dbReference type="EMBL" id="KN823123">
    <property type="protein sequence ID" value="KIO21934.1"/>
    <property type="molecule type" value="Genomic_DNA"/>
</dbReference>
<organism evidence="3 4">
    <name type="scientific">Tulasnella calospora MUT 4182</name>
    <dbReference type="NCBI Taxonomy" id="1051891"/>
    <lineage>
        <taxon>Eukaryota</taxon>
        <taxon>Fungi</taxon>
        <taxon>Dikarya</taxon>
        <taxon>Basidiomycota</taxon>
        <taxon>Agaricomycotina</taxon>
        <taxon>Agaricomycetes</taxon>
        <taxon>Cantharellales</taxon>
        <taxon>Tulasnellaceae</taxon>
        <taxon>Tulasnella</taxon>
    </lineage>
</organism>
<dbReference type="GO" id="GO:0004674">
    <property type="term" value="F:protein serine/threonine kinase activity"/>
    <property type="evidence" value="ECO:0007669"/>
    <property type="project" value="TreeGrafter"/>
</dbReference>
<dbReference type="STRING" id="1051891.A0A0C3QBX4"/>
<dbReference type="PROSITE" id="PS50011">
    <property type="entry name" value="PROTEIN_KINASE_DOM"/>
    <property type="match status" value="1"/>
</dbReference>
<dbReference type="InterPro" id="IPR051681">
    <property type="entry name" value="Ser/Thr_Kinases-Pseudokinases"/>
</dbReference>
<evidence type="ECO:0000313" key="3">
    <source>
        <dbReference type="EMBL" id="KIO21934.1"/>
    </source>
</evidence>
<dbReference type="Pfam" id="PF00069">
    <property type="entry name" value="Pkinase"/>
    <property type="match status" value="1"/>
</dbReference>
<dbReference type="PROSITE" id="PS00108">
    <property type="entry name" value="PROTEIN_KINASE_ST"/>
    <property type="match status" value="1"/>
</dbReference>
<dbReference type="OrthoDB" id="538607at2759"/>
<dbReference type="PANTHER" id="PTHR44329">
    <property type="entry name" value="SERINE/THREONINE-PROTEIN KINASE TNNI3K-RELATED"/>
    <property type="match status" value="1"/>
</dbReference>
<dbReference type="GO" id="GO:0005524">
    <property type="term" value="F:ATP binding"/>
    <property type="evidence" value="ECO:0007669"/>
    <property type="project" value="InterPro"/>
</dbReference>
<dbReference type="HOGENOM" id="CLU_000288_7_18_1"/>
<reference evidence="3 4" key="1">
    <citation type="submission" date="2014-04" db="EMBL/GenBank/DDBJ databases">
        <authorList>
            <consortium name="DOE Joint Genome Institute"/>
            <person name="Kuo A."/>
            <person name="Girlanda M."/>
            <person name="Perotto S."/>
            <person name="Kohler A."/>
            <person name="Nagy L.G."/>
            <person name="Floudas D."/>
            <person name="Copeland A."/>
            <person name="Barry K.W."/>
            <person name="Cichocki N."/>
            <person name="Veneault-Fourrey C."/>
            <person name="LaButti K."/>
            <person name="Lindquist E.A."/>
            <person name="Lipzen A."/>
            <person name="Lundell T."/>
            <person name="Morin E."/>
            <person name="Murat C."/>
            <person name="Sun H."/>
            <person name="Tunlid A."/>
            <person name="Henrissat B."/>
            <person name="Grigoriev I.V."/>
            <person name="Hibbett D.S."/>
            <person name="Martin F."/>
            <person name="Nordberg H.P."/>
            <person name="Cantor M.N."/>
            <person name="Hua S.X."/>
        </authorList>
    </citation>
    <scope>NUCLEOTIDE SEQUENCE [LARGE SCALE GENOMIC DNA]</scope>
    <source>
        <strain evidence="3 4">MUT 4182</strain>
    </source>
</reference>
<evidence type="ECO:0000259" key="2">
    <source>
        <dbReference type="PROSITE" id="PS50011"/>
    </source>
</evidence>
<dbReference type="InterPro" id="IPR000719">
    <property type="entry name" value="Prot_kinase_dom"/>
</dbReference>
<dbReference type="SUPFAM" id="SSF56112">
    <property type="entry name" value="Protein kinase-like (PK-like)"/>
    <property type="match status" value="1"/>
</dbReference>
<proteinExistence type="predicted"/>
<evidence type="ECO:0000313" key="4">
    <source>
        <dbReference type="Proteomes" id="UP000054248"/>
    </source>
</evidence>
<feature type="compositionally biased region" description="Polar residues" evidence="1">
    <location>
        <begin position="17"/>
        <end position="35"/>
    </location>
</feature>
<dbReference type="SMART" id="SM00220">
    <property type="entry name" value="S_TKc"/>
    <property type="match status" value="1"/>
</dbReference>
<gene>
    <name evidence="3" type="ORF">M407DRAFT_28492</name>
</gene>
<sequence length="350" mass="38657">MSTSGLPIISVEDSTKSDTTLQSETAQPLPQSGSPGQVEESILQPGAVLYEPPPPLEGTLVRIQSIGWGGYSEVYRGIWTHGGKDVSVGIKCLRPRNPHEKDPPAQQRFERRIRRETIIWERARHENILPFMGYQIADGVAMLVSPWCENGNLKTYVSLHPEMTVCTKLELLRDAARGLAHLHSLQPPIVHGDIKPDNVIITIIKSQIRAALVDFGISRLMVGLEMRTGLTTAGGAGTAGYQARELFLDDKARPTDMSDVYSFGGLILATMTGCSPFHHIKTDAFIVLAVFQGKIPEEVDHPQLPSTDPLWDLMRRCWNPNPSKRPSMSEVIEELEGELQRRSTPGNGRG</sequence>
<protein>
    <recommendedName>
        <fullName evidence="2">Protein kinase domain-containing protein</fullName>
    </recommendedName>
</protein>
<reference evidence="4" key="2">
    <citation type="submission" date="2015-01" db="EMBL/GenBank/DDBJ databases">
        <title>Evolutionary Origins and Diversification of the Mycorrhizal Mutualists.</title>
        <authorList>
            <consortium name="DOE Joint Genome Institute"/>
            <consortium name="Mycorrhizal Genomics Consortium"/>
            <person name="Kohler A."/>
            <person name="Kuo A."/>
            <person name="Nagy L.G."/>
            <person name="Floudas D."/>
            <person name="Copeland A."/>
            <person name="Barry K.W."/>
            <person name="Cichocki N."/>
            <person name="Veneault-Fourrey C."/>
            <person name="LaButti K."/>
            <person name="Lindquist E.A."/>
            <person name="Lipzen A."/>
            <person name="Lundell T."/>
            <person name="Morin E."/>
            <person name="Murat C."/>
            <person name="Riley R."/>
            <person name="Ohm R."/>
            <person name="Sun H."/>
            <person name="Tunlid A."/>
            <person name="Henrissat B."/>
            <person name="Grigoriev I.V."/>
            <person name="Hibbett D.S."/>
            <person name="Martin F."/>
        </authorList>
    </citation>
    <scope>NUCLEOTIDE SEQUENCE [LARGE SCALE GENOMIC DNA]</scope>
    <source>
        <strain evidence="4">MUT 4182</strain>
    </source>
</reference>
<evidence type="ECO:0000256" key="1">
    <source>
        <dbReference type="SAM" id="MobiDB-lite"/>
    </source>
</evidence>
<feature type="domain" description="Protein kinase" evidence="2">
    <location>
        <begin position="60"/>
        <end position="339"/>
    </location>
</feature>
<dbReference type="Proteomes" id="UP000054248">
    <property type="component" value="Unassembled WGS sequence"/>
</dbReference>
<dbReference type="AlphaFoldDB" id="A0A0C3QBX4"/>
<accession>A0A0C3QBX4</accession>
<dbReference type="InterPro" id="IPR011009">
    <property type="entry name" value="Kinase-like_dom_sf"/>
</dbReference>
<feature type="region of interest" description="Disordered" evidence="1">
    <location>
        <begin position="1"/>
        <end position="38"/>
    </location>
</feature>